<organism evidence="2 3">
    <name type="scientific">Lactuca virosa</name>
    <dbReference type="NCBI Taxonomy" id="75947"/>
    <lineage>
        <taxon>Eukaryota</taxon>
        <taxon>Viridiplantae</taxon>
        <taxon>Streptophyta</taxon>
        <taxon>Embryophyta</taxon>
        <taxon>Tracheophyta</taxon>
        <taxon>Spermatophyta</taxon>
        <taxon>Magnoliopsida</taxon>
        <taxon>eudicotyledons</taxon>
        <taxon>Gunneridae</taxon>
        <taxon>Pentapetalae</taxon>
        <taxon>asterids</taxon>
        <taxon>campanulids</taxon>
        <taxon>Asterales</taxon>
        <taxon>Asteraceae</taxon>
        <taxon>Cichorioideae</taxon>
        <taxon>Cichorieae</taxon>
        <taxon>Lactucinae</taxon>
        <taxon>Lactuca</taxon>
    </lineage>
</organism>
<reference evidence="2 3" key="1">
    <citation type="submission" date="2022-01" db="EMBL/GenBank/DDBJ databases">
        <authorList>
            <person name="Xiong W."/>
            <person name="Schranz E."/>
        </authorList>
    </citation>
    <scope>NUCLEOTIDE SEQUENCE [LARGE SCALE GENOMIC DNA]</scope>
</reference>
<proteinExistence type="predicted"/>
<evidence type="ECO:0000313" key="3">
    <source>
        <dbReference type="Proteomes" id="UP001157418"/>
    </source>
</evidence>
<dbReference type="PANTHER" id="PTHR37077">
    <property type="match status" value="1"/>
</dbReference>
<feature type="region of interest" description="Disordered" evidence="1">
    <location>
        <begin position="56"/>
        <end position="85"/>
    </location>
</feature>
<name>A0AAU9LY61_9ASTR</name>
<comment type="caution">
    <text evidence="2">The sequence shown here is derived from an EMBL/GenBank/DDBJ whole genome shotgun (WGS) entry which is preliminary data.</text>
</comment>
<dbReference type="Proteomes" id="UP001157418">
    <property type="component" value="Unassembled WGS sequence"/>
</dbReference>
<dbReference type="EMBL" id="CAKMRJ010000281">
    <property type="protein sequence ID" value="CAH1419352.1"/>
    <property type="molecule type" value="Genomic_DNA"/>
</dbReference>
<feature type="compositionally biased region" description="Acidic residues" evidence="1">
    <location>
        <begin position="70"/>
        <end position="79"/>
    </location>
</feature>
<keyword evidence="3" id="KW-1185">Reference proteome</keyword>
<evidence type="ECO:0000256" key="1">
    <source>
        <dbReference type="SAM" id="MobiDB-lite"/>
    </source>
</evidence>
<evidence type="ECO:0000313" key="2">
    <source>
        <dbReference type="EMBL" id="CAH1419352.1"/>
    </source>
</evidence>
<dbReference type="PANTHER" id="PTHR37077:SF1">
    <property type="match status" value="1"/>
</dbReference>
<sequence length="85" mass="9635">MYYNSISILPKKIGDKIIVVRLCAVSQWWWRRHADEHYCGDGYHYEPVARLRADGDDDGDYDYAPAASEGDGDNDDGDYDYAPAA</sequence>
<dbReference type="AlphaFoldDB" id="A0AAU9LY61"/>
<accession>A0AAU9LY61</accession>
<gene>
    <name evidence="2" type="ORF">LVIROSA_LOCUS6886</name>
</gene>
<protein>
    <submittedName>
        <fullName evidence="2">Uncharacterized protein</fullName>
    </submittedName>
</protein>